<feature type="compositionally biased region" description="Basic and acidic residues" evidence="1">
    <location>
        <begin position="160"/>
        <end position="175"/>
    </location>
</feature>
<evidence type="ECO:0000259" key="3">
    <source>
        <dbReference type="Pfam" id="PF12508"/>
    </source>
</evidence>
<dbReference type="EMBL" id="JAHOEP010000005">
    <property type="protein sequence ID" value="MBV3407315.1"/>
    <property type="molecule type" value="Genomic_DNA"/>
</dbReference>
<dbReference type="Pfam" id="PF12508">
    <property type="entry name" value="Transposon_TraM"/>
    <property type="match status" value="1"/>
</dbReference>
<evidence type="ECO:0000256" key="2">
    <source>
        <dbReference type="SAM" id="Phobius"/>
    </source>
</evidence>
<dbReference type="Proteomes" id="UP001196316">
    <property type="component" value="Unassembled WGS sequence"/>
</dbReference>
<gene>
    <name evidence="4" type="primary">traM</name>
    <name evidence="4" type="ORF">KSW80_02640</name>
</gene>
<feature type="domain" description="Conjugative transposon TraM C-terminal" evidence="3">
    <location>
        <begin position="252"/>
        <end position="403"/>
    </location>
</feature>
<proteinExistence type="predicted"/>
<evidence type="ECO:0000313" key="5">
    <source>
        <dbReference type="Proteomes" id="UP001196316"/>
    </source>
</evidence>
<protein>
    <submittedName>
        <fullName evidence="4">Conjugative transposon protein TraM</fullName>
    </submittedName>
</protein>
<dbReference type="InterPro" id="IPR022187">
    <property type="entry name" value="Conjug_transposon_TraM"/>
</dbReference>
<evidence type="ECO:0000313" key="4">
    <source>
        <dbReference type="EMBL" id="MBV3407315.1"/>
    </source>
</evidence>
<comment type="caution">
    <text evidence="4">The sequence shown here is derived from an EMBL/GenBank/DDBJ whole genome shotgun (WGS) entry which is preliminary data.</text>
</comment>
<feature type="compositionally biased region" description="Polar residues" evidence="1">
    <location>
        <begin position="182"/>
        <end position="197"/>
    </location>
</feature>
<feature type="region of interest" description="Disordered" evidence="1">
    <location>
        <begin position="103"/>
        <end position="208"/>
    </location>
</feature>
<dbReference type="RefSeq" id="WP_217326132.1">
    <property type="nucleotide sequence ID" value="NZ_JAHOEK010000005.1"/>
</dbReference>
<feature type="compositionally biased region" description="Polar residues" evidence="1">
    <location>
        <begin position="142"/>
        <end position="152"/>
    </location>
</feature>
<dbReference type="InterPro" id="IPR055407">
    <property type="entry name" value="TraM_C"/>
</dbReference>
<dbReference type="NCBIfam" id="TIGR03779">
    <property type="entry name" value="Bac_Flav_CT_M"/>
    <property type="match status" value="1"/>
</dbReference>
<name>A0AAW4N878_9BACT</name>
<accession>A0AAW4N878</accession>
<feature type="transmembrane region" description="Helical" evidence="2">
    <location>
        <begin position="14"/>
        <end position="35"/>
    </location>
</feature>
<keyword evidence="2" id="KW-0812">Transmembrane</keyword>
<keyword evidence="2" id="KW-1133">Transmembrane helix</keyword>
<evidence type="ECO:0000256" key="1">
    <source>
        <dbReference type="SAM" id="MobiDB-lite"/>
    </source>
</evidence>
<organism evidence="4 5">
    <name type="scientific">Segatella copri</name>
    <dbReference type="NCBI Taxonomy" id="165179"/>
    <lineage>
        <taxon>Bacteria</taxon>
        <taxon>Pseudomonadati</taxon>
        <taxon>Bacteroidota</taxon>
        <taxon>Bacteroidia</taxon>
        <taxon>Bacteroidales</taxon>
        <taxon>Prevotellaceae</taxon>
        <taxon>Segatella</taxon>
    </lineage>
</organism>
<dbReference type="AlphaFoldDB" id="A0AAW4N878"/>
<sequence length="411" mass="45849">MKVTDKINFRQPKYMLPAILYLPILFFGYFFFRFFDTKAAEAPSKLETTEYYNDKLPDANLKGDGIGDKYSNMVNNFGKIKDESAVENIERGGEDQKEEYESQYSDAEVAAMDQSSNEAQKSMEKLRKLQAQIREQQAKDNALTNDRSNGNTPEEEETLESLRKALADARNEGKGQVDGGQAETSNKDAISGNSMQGKEQAKGEVKGNATVNEYSVNAISEDAEAEEAVKKHKEPSEYFNTIAVNEPVHKLIRAIVDEDIKAVDGSRVRLRLLDDIDVGERTIPRGSYLYCLMSGFGQQRVKGNVKSVLVNDELVKVNLSIYDTDGMEGLYVPKSSFSEATKDIASGAFNQSMNLNDGSSNGNKFGNWGMQALQNAYQKASNALSKNIKKNRVKIKYGTQVYLINSKEKKK</sequence>
<keyword evidence="2" id="KW-0472">Membrane</keyword>
<reference evidence="4" key="1">
    <citation type="submission" date="2021-06" db="EMBL/GenBank/DDBJ databases">
        <title>Collection of gut derived symbiotic bacterial strains cultured from healthy donors.</title>
        <authorList>
            <person name="Lin H."/>
            <person name="Littmann E."/>
            <person name="Pamer E.G."/>
        </authorList>
    </citation>
    <scope>NUCLEOTIDE SEQUENCE</scope>
    <source>
        <strain evidence="4">MSK.21.60</strain>
    </source>
</reference>